<comment type="caution">
    <text evidence="1">The sequence shown here is derived from an EMBL/GenBank/DDBJ whole genome shotgun (WGS) entry which is preliminary data.</text>
</comment>
<evidence type="ECO:0000313" key="1">
    <source>
        <dbReference type="EMBL" id="GFY14611.1"/>
    </source>
</evidence>
<gene>
    <name evidence="1" type="ORF">TNCV_4828141</name>
</gene>
<dbReference type="Proteomes" id="UP000887159">
    <property type="component" value="Unassembled WGS sequence"/>
</dbReference>
<dbReference type="Gene3D" id="3.30.420.10">
    <property type="entry name" value="Ribonuclease H-like superfamily/Ribonuclease H"/>
    <property type="match status" value="1"/>
</dbReference>
<keyword evidence="2" id="KW-1185">Reference proteome</keyword>
<sequence>MQVSKKEQQGVFQSLAAEGVRGREMHRGMKAVYGEYTVCVIQVLWNGTKDSLKANAVKTTLQQFRWKTLEHPQYSPGLSPCDFHAFHCLNELFVDINSQWMTK</sequence>
<organism evidence="1 2">
    <name type="scientific">Trichonephila clavipes</name>
    <name type="common">Golden silk orbweaver</name>
    <name type="synonym">Nephila clavipes</name>
    <dbReference type="NCBI Taxonomy" id="2585209"/>
    <lineage>
        <taxon>Eukaryota</taxon>
        <taxon>Metazoa</taxon>
        <taxon>Ecdysozoa</taxon>
        <taxon>Arthropoda</taxon>
        <taxon>Chelicerata</taxon>
        <taxon>Arachnida</taxon>
        <taxon>Araneae</taxon>
        <taxon>Araneomorphae</taxon>
        <taxon>Entelegynae</taxon>
        <taxon>Araneoidea</taxon>
        <taxon>Nephilidae</taxon>
        <taxon>Trichonephila</taxon>
    </lineage>
</organism>
<accession>A0A8X6SM09</accession>
<dbReference type="AlphaFoldDB" id="A0A8X6SM09"/>
<evidence type="ECO:0000313" key="2">
    <source>
        <dbReference type="Proteomes" id="UP000887159"/>
    </source>
</evidence>
<dbReference type="GO" id="GO:0003676">
    <property type="term" value="F:nucleic acid binding"/>
    <property type="evidence" value="ECO:0007669"/>
    <property type="project" value="InterPro"/>
</dbReference>
<name>A0A8X6SM09_TRICX</name>
<proteinExistence type="predicted"/>
<dbReference type="EMBL" id="BMAU01021330">
    <property type="protein sequence ID" value="GFY14611.1"/>
    <property type="molecule type" value="Genomic_DNA"/>
</dbReference>
<protein>
    <recommendedName>
        <fullName evidence="3">Transposase</fullName>
    </recommendedName>
</protein>
<reference evidence="1" key="1">
    <citation type="submission" date="2020-08" db="EMBL/GenBank/DDBJ databases">
        <title>Multicomponent nature underlies the extraordinary mechanical properties of spider dragline silk.</title>
        <authorList>
            <person name="Kono N."/>
            <person name="Nakamura H."/>
            <person name="Mori M."/>
            <person name="Yoshida Y."/>
            <person name="Ohtoshi R."/>
            <person name="Malay A.D."/>
            <person name="Moran D.A.P."/>
            <person name="Tomita M."/>
            <person name="Numata K."/>
            <person name="Arakawa K."/>
        </authorList>
    </citation>
    <scope>NUCLEOTIDE SEQUENCE</scope>
</reference>
<evidence type="ECO:0008006" key="3">
    <source>
        <dbReference type="Google" id="ProtNLM"/>
    </source>
</evidence>
<dbReference type="InterPro" id="IPR036397">
    <property type="entry name" value="RNaseH_sf"/>
</dbReference>